<dbReference type="InterPro" id="IPR025836">
    <property type="entry name" value="Zn_knuckle_CX2CX4HX4C"/>
</dbReference>
<feature type="domain" description="CCHC-type" evidence="2">
    <location>
        <begin position="88"/>
        <end position="103"/>
    </location>
</feature>
<dbReference type="GO" id="GO:0003676">
    <property type="term" value="F:nucleic acid binding"/>
    <property type="evidence" value="ECO:0007669"/>
    <property type="project" value="InterPro"/>
</dbReference>
<evidence type="ECO:0000259" key="2">
    <source>
        <dbReference type="PROSITE" id="PS50158"/>
    </source>
</evidence>
<dbReference type="GO" id="GO:0008270">
    <property type="term" value="F:zinc ion binding"/>
    <property type="evidence" value="ECO:0007669"/>
    <property type="project" value="UniProtKB-KW"/>
</dbReference>
<dbReference type="SMART" id="SM00343">
    <property type="entry name" value="ZnF_C2HC"/>
    <property type="match status" value="1"/>
</dbReference>
<dbReference type="Proteomes" id="UP001454036">
    <property type="component" value="Unassembled WGS sequence"/>
</dbReference>
<proteinExistence type="predicted"/>
<keyword evidence="4" id="KW-1185">Reference proteome</keyword>
<dbReference type="EMBL" id="BAABME010009829">
    <property type="protein sequence ID" value="GAA0175888.1"/>
    <property type="molecule type" value="Genomic_DNA"/>
</dbReference>
<sequence length="180" mass="20577">MDAEIIQELMGCRLSEEEATPVELVESDLTDGLAECEGSKRGISHQRCGGEDWKYFPGVRPFRRLVSFRVGELMVSGYLAYERLPNMCFHCGKLGHLIKQCPELEPGDDCTNRVVYGLWIKAPPERSCIEFKLQEESAFQASPLVLIGHDYGRLGKGMSWRGPRFRRERLPDYCKSEERT</sequence>
<dbReference type="AlphaFoldDB" id="A0AAV3RL91"/>
<evidence type="ECO:0000256" key="1">
    <source>
        <dbReference type="PROSITE-ProRule" id="PRU00047"/>
    </source>
</evidence>
<accession>A0AAV3RL91</accession>
<gene>
    <name evidence="3" type="ORF">LIER_28982</name>
</gene>
<keyword evidence="1" id="KW-0862">Zinc</keyword>
<dbReference type="InterPro" id="IPR001878">
    <property type="entry name" value="Znf_CCHC"/>
</dbReference>
<name>A0AAV3RL91_LITER</name>
<comment type="caution">
    <text evidence="3">The sequence shown here is derived from an EMBL/GenBank/DDBJ whole genome shotgun (WGS) entry which is preliminary data.</text>
</comment>
<keyword evidence="1" id="KW-0479">Metal-binding</keyword>
<protein>
    <recommendedName>
        <fullName evidence="2">CCHC-type domain-containing protein</fullName>
    </recommendedName>
</protein>
<evidence type="ECO:0000313" key="4">
    <source>
        <dbReference type="Proteomes" id="UP001454036"/>
    </source>
</evidence>
<organism evidence="3 4">
    <name type="scientific">Lithospermum erythrorhizon</name>
    <name type="common">Purple gromwell</name>
    <name type="synonym">Lithospermum officinale var. erythrorhizon</name>
    <dbReference type="NCBI Taxonomy" id="34254"/>
    <lineage>
        <taxon>Eukaryota</taxon>
        <taxon>Viridiplantae</taxon>
        <taxon>Streptophyta</taxon>
        <taxon>Embryophyta</taxon>
        <taxon>Tracheophyta</taxon>
        <taxon>Spermatophyta</taxon>
        <taxon>Magnoliopsida</taxon>
        <taxon>eudicotyledons</taxon>
        <taxon>Gunneridae</taxon>
        <taxon>Pentapetalae</taxon>
        <taxon>asterids</taxon>
        <taxon>lamiids</taxon>
        <taxon>Boraginales</taxon>
        <taxon>Boraginaceae</taxon>
        <taxon>Boraginoideae</taxon>
        <taxon>Lithospermeae</taxon>
        <taxon>Lithospermum</taxon>
    </lineage>
</organism>
<reference evidence="3 4" key="1">
    <citation type="submission" date="2024-01" db="EMBL/GenBank/DDBJ databases">
        <title>The complete chloroplast genome sequence of Lithospermum erythrorhizon: insights into the phylogenetic relationship among Boraginaceae species and the maternal lineages of purple gromwells.</title>
        <authorList>
            <person name="Okada T."/>
            <person name="Watanabe K."/>
        </authorList>
    </citation>
    <scope>NUCLEOTIDE SEQUENCE [LARGE SCALE GENOMIC DNA]</scope>
</reference>
<dbReference type="Pfam" id="PF14392">
    <property type="entry name" value="zf-CCHC_4"/>
    <property type="match status" value="1"/>
</dbReference>
<evidence type="ECO:0000313" key="3">
    <source>
        <dbReference type="EMBL" id="GAA0175888.1"/>
    </source>
</evidence>
<dbReference type="Gene3D" id="4.10.60.10">
    <property type="entry name" value="Zinc finger, CCHC-type"/>
    <property type="match status" value="1"/>
</dbReference>
<dbReference type="InterPro" id="IPR036875">
    <property type="entry name" value="Znf_CCHC_sf"/>
</dbReference>
<dbReference type="SUPFAM" id="SSF57756">
    <property type="entry name" value="Retrovirus zinc finger-like domains"/>
    <property type="match status" value="1"/>
</dbReference>
<dbReference type="PROSITE" id="PS50158">
    <property type="entry name" value="ZF_CCHC"/>
    <property type="match status" value="1"/>
</dbReference>
<keyword evidence="1" id="KW-0863">Zinc-finger</keyword>